<keyword evidence="2" id="KW-1185">Reference proteome</keyword>
<gene>
    <name evidence="1" type="ORF">MCOR_5247</name>
</gene>
<dbReference type="OrthoDB" id="10526430at2759"/>
<evidence type="ECO:0000313" key="1">
    <source>
        <dbReference type="EMBL" id="CAC5364070.1"/>
    </source>
</evidence>
<protein>
    <submittedName>
        <fullName evidence="1">Uncharacterized protein</fullName>
    </submittedName>
</protein>
<proteinExistence type="predicted"/>
<name>A0A6J8A933_MYTCO</name>
<dbReference type="Proteomes" id="UP000507470">
    <property type="component" value="Unassembled WGS sequence"/>
</dbReference>
<dbReference type="EMBL" id="CACVKT020000934">
    <property type="protein sequence ID" value="CAC5364070.1"/>
    <property type="molecule type" value="Genomic_DNA"/>
</dbReference>
<sequence>MTTGCLMESSFVHMSGRTVGNVDVYHCTCTLFATLLQLATLDEQPDTEIDSINIKCCHIRPQNLWMNVNDITDIEDEDEEAFIDNEEDENDLEDTNQPETTQTQRTNFFNPATGLWDFPSLSEHRPKEEDDPALQRAIKKRLVVFDGAEGVFRDSKGYLTGNNPLVLFPPVLEDGCLCGAGYSDDDHPNGVLTEVKYRTVVYLTNGPARFEVRMLSKSSAI</sequence>
<accession>A0A6J8A933</accession>
<dbReference type="AlphaFoldDB" id="A0A6J8A933"/>
<evidence type="ECO:0000313" key="2">
    <source>
        <dbReference type="Proteomes" id="UP000507470"/>
    </source>
</evidence>
<reference evidence="1 2" key="1">
    <citation type="submission" date="2020-06" db="EMBL/GenBank/DDBJ databases">
        <authorList>
            <person name="Li R."/>
            <person name="Bekaert M."/>
        </authorList>
    </citation>
    <scope>NUCLEOTIDE SEQUENCE [LARGE SCALE GENOMIC DNA]</scope>
    <source>
        <strain evidence="2">wild</strain>
    </source>
</reference>
<organism evidence="1 2">
    <name type="scientific">Mytilus coruscus</name>
    <name type="common">Sea mussel</name>
    <dbReference type="NCBI Taxonomy" id="42192"/>
    <lineage>
        <taxon>Eukaryota</taxon>
        <taxon>Metazoa</taxon>
        <taxon>Spiralia</taxon>
        <taxon>Lophotrochozoa</taxon>
        <taxon>Mollusca</taxon>
        <taxon>Bivalvia</taxon>
        <taxon>Autobranchia</taxon>
        <taxon>Pteriomorphia</taxon>
        <taxon>Mytilida</taxon>
        <taxon>Mytiloidea</taxon>
        <taxon>Mytilidae</taxon>
        <taxon>Mytilinae</taxon>
        <taxon>Mytilus</taxon>
    </lineage>
</organism>